<dbReference type="SUPFAM" id="SSF117991">
    <property type="entry name" value="YbeD/HP0495-like"/>
    <property type="match status" value="1"/>
</dbReference>
<dbReference type="Pfam" id="PF04359">
    <property type="entry name" value="DUF493"/>
    <property type="match status" value="1"/>
</dbReference>
<dbReference type="InterPro" id="IPR007454">
    <property type="entry name" value="UPF0250_YbeD-like"/>
</dbReference>
<reference evidence="4" key="1">
    <citation type="journal article" date="2019" name="Int. J. Syst. Evol. Microbiol.">
        <title>The Global Catalogue of Microorganisms (GCM) 10K type strain sequencing project: providing services to taxonomists for standard genome sequencing and annotation.</title>
        <authorList>
            <consortium name="The Broad Institute Genomics Platform"/>
            <consortium name="The Broad Institute Genome Sequencing Center for Infectious Disease"/>
            <person name="Wu L."/>
            <person name="Ma J."/>
        </authorList>
    </citation>
    <scope>NUCLEOTIDE SEQUENCE [LARGE SCALE GENOMIC DNA]</scope>
    <source>
        <strain evidence="4">CCUG 59858</strain>
    </source>
</reference>
<protein>
    <recommendedName>
        <fullName evidence="2">UPF0250 protein ACFORL_00695</fullName>
    </recommendedName>
</protein>
<evidence type="ECO:0000256" key="1">
    <source>
        <dbReference type="ARBA" id="ARBA00008460"/>
    </source>
</evidence>
<sequence length="88" mass="9902">MNDKTTYMEFPCNFPIKIIGIKTDTFVEDISALVRKYFPDTLNEAITFKDSDAGNYTSITATVLAHDQLTLDALYGELTKYPGIKMVL</sequence>
<comment type="caution">
    <text evidence="3">The sequence shown here is derived from an EMBL/GenBank/DDBJ whole genome shotgun (WGS) entry which is preliminary data.</text>
</comment>
<accession>A0ABV8CC10</accession>
<dbReference type="HAMAP" id="MF_00659">
    <property type="entry name" value="UPF0250"/>
    <property type="match status" value="1"/>
</dbReference>
<dbReference type="Proteomes" id="UP001595758">
    <property type="component" value="Unassembled WGS sequence"/>
</dbReference>
<name>A0ABV8CC10_9GAMM</name>
<dbReference type="RefSeq" id="WP_382340106.1">
    <property type="nucleotide sequence ID" value="NZ_JBHSAB010000001.1"/>
</dbReference>
<dbReference type="InterPro" id="IPR027471">
    <property type="entry name" value="YbeD-like_sf"/>
</dbReference>
<comment type="similarity">
    <text evidence="1 2">Belongs to the UPF0250 family.</text>
</comment>
<dbReference type="PANTHER" id="PTHR38036">
    <property type="entry name" value="UPF0250 PROTEIN YBED"/>
    <property type="match status" value="1"/>
</dbReference>
<keyword evidence="4" id="KW-1185">Reference proteome</keyword>
<dbReference type="EMBL" id="JBHSAB010000001">
    <property type="protein sequence ID" value="MFC3907595.1"/>
    <property type="molecule type" value="Genomic_DNA"/>
</dbReference>
<organism evidence="3 4">
    <name type="scientific">Legionella dresdenensis</name>
    <dbReference type="NCBI Taxonomy" id="450200"/>
    <lineage>
        <taxon>Bacteria</taxon>
        <taxon>Pseudomonadati</taxon>
        <taxon>Pseudomonadota</taxon>
        <taxon>Gammaproteobacteria</taxon>
        <taxon>Legionellales</taxon>
        <taxon>Legionellaceae</taxon>
        <taxon>Legionella</taxon>
    </lineage>
</organism>
<evidence type="ECO:0000256" key="2">
    <source>
        <dbReference type="HAMAP-Rule" id="MF_00659"/>
    </source>
</evidence>
<dbReference type="Gene3D" id="3.30.70.260">
    <property type="match status" value="1"/>
</dbReference>
<evidence type="ECO:0000313" key="3">
    <source>
        <dbReference type="EMBL" id="MFC3907595.1"/>
    </source>
</evidence>
<evidence type="ECO:0000313" key="4">
    <source>
        <dbReference type="Proteomes" id="UP001595758"/>
    </source>
</evidence>
<dbReference type="PANTHER" id="PTHR38036:SF1">
    <property type="entry name" value="UPF0250 PROTEIN YBED"/>
    <property type="match status" value="1"/>
</dbReference>
<proteinExistence type="inferred from homology"/>
<gene>
    <name evidence="3" type="ORF">ACFORL_00695</name>
</gene>